<evidence type="ECO:0000256" key="3">
    <source>
        <dbReference type="RuleBase" id="RU000363"/>
    </source>
</evidence>
<dbReference type="SMART" id="SM00822">
    <property type="entry name" value="PKS_KR"/>
    <property type="match status" value="1"/>
</dbReference>
<evidence type="ECO:0000313" key="6">
    <source>
        <dbReference type="Proteomes" id="UP001596036"/>
    </source>
</evidence>
<dbReference type="PROSITE" id="PS00061">
    <property type="entry name" value="ADH_SHORT"/>
    <property type="match status" value="1"/>
</dbReference>
<dbReference type="PRINTS" id="PR00080">
    <property type="entry name" value="SDRFAMILY"/>
</dbReference>
<protein>
    <submittedName>
        <fullName evidence="5">SDR family NAD(P)-dependent oxidoreductase</fullName>
    </submittedName>
</protein>
<gene>
    <name evidence="5" type="ORF">ACFPN1_03015</name>
</gene>
<dbReference type="EMBL" id="JBHSNM010000001">
    <property type="protein sequence ID" value="MFC5569036.1"/>
    <property type="molecule type" value="Genomic_DNA"/>
</dbReference>
<accession>A0ABW0SK28</accession>
<dbReference type="RefSeq" id="WP_386752864.1">
    <property type="nucleotide sequence ID" value="NZ_JBHSNM010000001.1"/>
</dbReference>
<dbReference type="InterPro" id="IPR036291">
    <property type="entry name" value="NAD(P)-bd_dom_sf"/>
</dbReference>
<dbReference type="PANTHER" id="PTHR43391">
    <property type="entry name" value="RETINOL DEHYDROGENASE-RELATED"/>
    <property type="match status" value="1"/>
</dbReference>
<keyword evidence="6" id="KW-1185">Reference proteome</keyword>
<evidence type="ECO:0000259" key="4">
    <source>
        <dbReference type="SMART" id="SM00822"/>
    </source>
</evidence>
<dbReference type="PRINTS" id="PR00081">
    <property type="entry name" value="GDHRDH"/>
</dbReference>
<name>A0ABW0SK28_9GAMM</name>
<sequence>MFSSVRPGWVLVTGAASGIGRATALAFADAGANLVLTDINAAALQEVFAEVQGRGSDCVARPADVSSDREMRELAAWVRAEISAPALDVLVNNAGIGYLGSFLDTPPEAWQRVLQVNLLGVVNGCRAFLPDMIRAGGKRRIVNVASLAGLVAAPNISAYAATKHAVVGLSESLSLELRLKGAQVGITTVCPGIINTQIAKVRANVATTIDDAQYERLTEYYTRQGANPEVVADAIVRAVRSGRELVLVGPFAKPLYYLRCFSRRLAQRLVLQDARSAGYV</sequence>
<dbReference type="Proteomes" id="UP001596036">
    <property type="component" value="Unassembled WGS sequence"/>
</dbReference>
<comment type="caution">
    <text evidence="5">The sequence shown here is derived from an EMBL/GenBank/DDBJ whole genome shotgun (WGS) entry which is preliminary data.</text>
</comment>
<organism evidence="5 6">
    <name type="scientific">Lysobacter yangpyeongensis</name>
    <dbReference type="NCBI Taxonomy" id="346182"/>
    <lineage>
        <taxon>Bacteria</taxon>
        <taxon>Pseudomonadati</taxon>
        <taxon>Pseudomonadota</taxon>
        <taxon>Gammaproteobacteria</taxon>
        <taxon>Lysobacterales</taxon>
        <taxon>Lysobacteraceae</taxon>
        <taxon>Lysobacter</taxon>
    </lineage>
</organism>
<feature type="domain" description="Ketoreductase" evidence="4">
    <location>
        <begin position="8"/>
        <end position="197"/>
    </location>
</feature>
<evidence type="ECO:0000256" key="2">
    <source>
        <dbReference type="ARBA" id="ARBA00023002"/>
    </source>
</evidence>
<dbReference type="CDD" id="cd05233">
    <property type="entry name" value="SDR_c"/>
    <property type="match status" value="1"/>
</dbReference>
<proteinExistence type="inferred from homology"/>
<dbReference type="SUPFAM" id="SSF51735">
    <property type="entry name" value="NAD(P)-binding Rossmann-fold domains"/>
    <property type="match status" value="1"/>
</dbReference>
<evidence type="ECO:0000313" key="5">
    <source>
        <dbReference type="EMBL" id="MFC5569036.1"/>
    </source>
</evidence>
<dbReference type="PANTHER" id="PTHR43391:SF12">
    <property type="entry name" value="OXIDOREDUCTASE EPHD-RELATED"/>
    <property type="match status" value="1"/>
</dbReference>
<keyword evidence="2" id="KW-0560">Oxidoreductase</keyword>
<comment type="similarity">
    <text evidence="1 3">Belongs to the short-chain dehydrogenases/reductases (SDR) family.</text>
</comment>
<dbReference type="Gene3D" id="3.40.50.720">
    <property type="entry name" value="NAD(P)-binding Rossmann-like Domain"/>
    <property type="match status" value="1"/>
</dbReference>
<dbReference type="InterPro" id="IPR002347">
    <property type="entry name" value="SDR_fam"/>
</dbReference>
<evidence type="ECO:0000256" key="1">
    <source>
        <dbReference type="ARBA" id="ARBA00006484"/>
    </source>
</evidence>
<dbReference type="Pfam" id="PF00106">
    <property type="entry name" value="adh_short"/>
    <property type="match status" value="1"/>
</dbReference>
<dbReference type="InterPro" id="IPR057326">
    <property type="entry name" value="KR_dom"/>
</dbReference>
<reference evidence="6" key="1">
    <citation type="journal article" date="2019" name="Int. J. Syst. Evol. Microbiol.">
        <title>The Global Catalogue of Microorganisms (GCM) 10K type strain sequencing project: providing services to taxonomists for standard genome sequencing and annotation.</title>
        <authorList>
            <consortium name="The Broad Institute Genomics Platform"/>
            <consortium name="The Broad Institute Genome Sequencing Center for Infectious Disease"/>
            <person name="Wu L."/>
            <person name="Ma J."/>
        </authorList>
    </citation>
    <scope>NUCLEOTIDE SEQUENCE [LARGE SCALE GENOMIC DNA]</scope>
    <source>
        <strain evidence="6">KACC 11407</strain>
    </source>
</reference>
<dbReference type="InterPro" id="IPR020904">
    <property type="entry name" value="Sc_DH/Rdtase_CS"/>
</dbReference>